<keyword evidence="1" id="KW-0472">Membrane</keyword>
<keyword evidence="1" id="KW-0812">Transmembrane</keyword>
<name>A0A9Q9HHZ5_LEICA</name>
<feature type="transmembrane region" description="Helical" evidence="1">
    <location>
        <begin position="34"/>
        <end position="54"/>
    </location>
</feature>
<evidence type="ECO:0000313" key="3">
    <source>
        <dbReference type="Proteomes" id="UP001058713"/>
    </source>
</evidence>
<accession>A0A9Q9HHZ5</accession>
<protein>
    <submittedName>
        <fullName evidence="2">Uncharacterized protein</fullName>
    </submittedName>
</protein>
<proteinExistence type="predicted"/>
<dbReference type="Proteomes" id="UP001058713">
    <property type="component" value="Chromosome"/>
</dbReference>
<sequence>MTALPLPRSLALQVVLPRGCLVLGWLAMNQWIRLPVPLAFVLMAADGLFLLWQARAFQLSADAHVRSTGAMMPVWGGYLVLLFGGFAALILWWDALLIARTVAEPAYAEQQRLKREAKYRLAVSGDGRVLIFDGEITFGLTKRLRQLAQNHPDIEQVELAGPGGLIAEARGAARVIRDQGWNTYADGLCASACTLLFAAGSRRSLGPAGQLGFHSYALQSGSMLPHIDIRKEQRKDRAFLVGQGVRADFASSIFDVPFSGLWIPQVGELLAGGVITD</sequence>
<keyword evidence="1" id="KW-1133">Transmembrane helix</keyword>
<reference evidence="2" key="1">
    <citation type="submission" date="2021-08" db="EMBL/GenBank/DDBJ databases">
        <authorList>
            <person name="Nwanade C."/>
            <person name="Wang M."/>
            <person name="Masoudi A."/>
            <person name="Yu Z."/>
            <person name="Liu J."/>
        </authorList>
    </citation>
    <scope>NUCLEOTIDE SEQUENCE</scope>
    <source>
        <strain evidence="2">S122</strain>
    </source>
</reference>
<organism evidence="2 3">
    <name type="scientific">Leisingera caerulea</name>
    <name type="common">Phaeobacter caeruleus</name>
    <dbReference type="NCBI Taxonomy" id="506591"/>
    <lineage>
        <taxon>Bacteria</taxon>
        <taxon>Pseudomonadati</taxon>
        <taxon>Pseudomonadota</taxon>
        <taxon>Alphaproteobacteria</taxon>
        <taxon>Rhodobacterales</taxon>
        <taxon>Roseobacteraceae</taxon>
        <taxon>Leisingera</taxon>
    </lineage>
</organism>
<dbReference type="RefSeq" id="WP_259972168.1">
    <property type="nucleotide sequence ID" value="NZ_CP081070.1"/>
</dbReference>
<feature type="transmembrane region" description="Helical" evidence="1">
    <location>
        <begin position="6"/>
        <end position="27"/>
    </location>
</feature>
<dbReference type="KEGG" id="lcae:K3721_05840"/>
<gene>
    <name evidence="2" type="ORF">K3721_05840</name>
</gene>
<feature type="transmembrane region" description="Helical" evidence="1">
    <location>
        <begin position="74"/>
        <end position="93"/>
    </location>
</feature>
<evidence type="ECO:0000256" key="1">
    <source>
        <dbReference type="SAM" id="Phobius"/>
    </source>
</evidence>
<evidence type="ECO:0000313" key="2">
    <source>
        <dbReference type="EMBL" id="UWQ55053.1"/>
    </source>
</evidence>
<dbReference type="SUPFAM" id="SSF52096">
    <property type="entry name" value="ClpP/crotonase"/>
    <property type="match status" value="1"/>
</dbReference>
<dbReference type="Gene3D" id="3.90.226.10">
    <property type="entry name" value="2-enoyl-CoA Hydratase, Chain A, domain 1"/>
    <property type="match status" value="1"/>
</dbReference>
<dbReference type="InterPro" id="IPR029045">
    <property type="entry name" value="ClpP/crotonase-like_dom_sf"/>
</dbReference>
<dbReference type="EMBL" id="CP081070">
    <property type="protein sequence ID" value="UWQ55053.1"/>
    <property type="molecule type" value="Genomic_DNA"/>
</dbReference>
<dbReference type="AlphaFoldDB" id="A0A9Q9HHZ5"/>